<dbReference type="GO" id="GO:0030687">
    <property type="term" value="C:preribosome, large subunit precursor"/>
    <property type="evidence" value="ECO:0007669"/>
    <property type="project" value="TreeGrafter"/>
</dbReference>
<dbReference type="GO" id="GO:0000460">
    <property type="term" value="P:maturation of 5.8S rRNA"/>
    <property type="evidence" value="ECO:0007669"/>
    <property type="project" value="TreeGrafter"/>
</dbReference>
<dbReference type="GO" id="GO:0000470">
    <property type="term" value="P:maturation of LSU-rRNA"/>
    <property type="evidence" value="ECO:0007669"/>
    <property type="project" value="TreeGrafter"/>
</dbReference>
<feature type="compositionally biased region" description="Basic and acidic residues" evidence="1">
    <location>
        <begin position="24"/>
        <end position="33"/>
    </location>
</feature>
<reference evidence="3" key="1">
    <citation type="submission" date="2023-04" db="EMBL/GenBank/DDBJ databases">
        <title>Ambrosiozyma monospora NBRC 1965.</title>
        <authorList>
            <person name="Ichikawa N."/>
            <person name="Sato H."/>
            <person name="Tonouchi N."/>
        </authorList>
    </citation>
    <scope>NUCLEOTIDE SEQUENCE</scope>
    <source>
        <strain evidence="3">NBRC 1965</strain>
    </source>
</reference>
<dbReference type="InterPro" id="IPR044281">
    <property type="entry name" value="IMP4/RPF1"/>
</dbReference>
<keyword evidence="4" id="KW-1185">Reference proteome</keyword>
<evidence type="ECO:0000313" key="3">
    <source>
        <dbReference type="EMBL" id="GME77688.1"/>
    </source>
</evidence>
<proteinExistence type="predicted"/>
<evidence type="ECO:0000259" key="2">
    <source>
        <dbReference type="PROSITE" id="PS50833"/>
    </source>
</evidence>
<dbReference type="Proteomes" id="UP001165063">
    <property type="component" value="Unassembled WGS sequence"/>
</dbReference>
<name>A0A9W6T791_AMBMO</name>
<gene>
    <name evidence="3" type="ORF">Amon01_000969300</name>
</gene>
<dbReference type="Gene3D" id="3.40.50.10480">
    <property type="entry name" value="Probable brix-domain ribosomal biogenesis protein"/>
    <property type="match status" value="1"/>
</dbReference>
<organism evidence="3 4">
    <name type="scientific">Ambrosiozyma monospora</name>
    <name type="common">Yeast</name>
    <name type="synonym">Endomycopsis monosporus</name>
    <dbReference type="NCBI Taxonomy" id="43982"/>
    <lineage>
        <taxon>Eukaryota</taxon>
        <taxon>Fungi</taxon>
        <taxon>Dikarya</taxon>
        <taxon>Ascomycota</taxon>
        <taxon>Saccharomycotina</taxon>
        <taxon>Pichiomycetes</taxon>
        <taxon>Pichiales</taxon>
        <taxon>Pichiaceae</taxon>
        <taxon>Ambrosiozyma</taxon>
    </lineage>
</organism>
<sequence length="211" mass="24446">MAPVDSEKLKTIKNKQKRQKLFAELKHNQNKERHKERKARAKEELEHPELKEKRLQENVPETIESKRVFDETIATELEGDDDFSSYFDASKQPKILITTSPHAKKQAYNFAATLMNIIPNTTFVKRQRQYTMNDMAEYCVNRDFTDLIVINEDKKKINGITFIHLPSGPTFYFSVSSLRDTKHIRGHGKQTGHVPELVLNNFSTRLGQTVA</sequence>
<feature type="region of interest" description="Disordered" evidence="1">
    <location>
        <begin position="24"/>
        <end position="52"/>
    </location>
</feature>
<dbReference type="InterPro" id="IPR007109">
    <property type="entry name" value="Brix"/>
</dbReference>
<dbReference type="SMART" id="SM00879">
    <property type="entry name" value="Brix"/>
    <property type="match status" value="1"/>
</dbReference>
<accession>A0A9W6T791</accession>
<dbReference type="PANTHER" id="PTHR22734:SF3">
    <property type="entry name" value="RIBOSOME PRODUCTION FACTOR 1"/>
    <property type="match status" value="1"/>
</dbReference>
<feature type="domain" description="Brix" evidence="2">
    <location>
        <begin position="93"/>
        <end position="211"/>
    </location>
</feature>
<dbReference type="EMBL" id="BSXU01012659">
    <property type="protein sequence ID" value="GME77688.1"/>
    <property type="molecule type" value="Genomic_DNA"/>
</dbReference>
<protein>
    <submittedName>
        <fullName evidence="3">Unnamed protein product</fullName>
    </submittedName>
</protein>
<evidence type="ECO:0000313" key="4">
    <source>
        <dbReference type="Proteomes" id="UP001165063"/>
    </source>
</evidence>
<dbReference type="OrthoDB" id="264354at2759"/>
<dbReference type="Pfam" id="PF04427">
    <property type="entry name" value="Brix"/>
    <property type="match status" value="1"/>
</dbReference>
<dbReference type="GO" id="GO:0042134">
    <property type="term" value="F:rRNA primary transcript binding"/>
    <property type="evidence" value="ECO:0007669"/>
    <property type="project" value="InterPro"/>
</dbReference>
<comment type="caution">
    <text evidence="3">The sequence shown here is derived from an EMBL/GenBank/DDBJ whole genome shotgun (WGS) entry which is preliminary data.</text>
</comment>
<dbReference type="AlphaFoldDB" id="A0A9W6T791"/>
<evidence type="ECO:0000256" key="1">
    <source>
        <dbReference type="SAM" id="MobiDB-lite"/>
    </source>
</evidence>
<dbReference type="PROSITE" id="PS50833">
    <property type="entry name" value="BRIX"/>
    <property type="match status" value="1"/>
</dbReference>
<feature type="compositionally biased region" description="Basic and acidic residues" evidence="1">
    <location>
        <begin position="41"/>
        <end position="52"/>
    </location>
</feature>
<dbReference type="SUPFAM" id="SSF52954">
    <property type="entry name" value="Class II aaRS ABD-related"/>
    <property type="match status" value="1"/>
</dbReference>
<dbReference type="GO" id="GO:0005730">
    <property type="term" value="C:nucleolus"/>
    <property type="evidence" value="ECO:0007669"/>
    <property type="project" value="TreeGrafter"/>
</dbReference>
<dbReference type="PANTHER" id="PTHR22734">
    <property type="entry name" value="U3 SMALL NUCLEOLAR RIBONUCLEOPROTEIN PROTEIN IMP4"/>
    <property type="match status" value="1"/>
</dbReference>